<evidence type="ECO:0000313" key="1">
    <source>
        <dbReference type="EMBL" id="MCU7619293.1"/>
    </source>
</evidence>
<dbReference type="Proteomes" id="UP001208649">
    <property type="component" value="Unassembled WGS sequence"/>
</dbReference>
<comment type="caution">
    <text evidence="1">The sequence shown here is derived from an EMBL/GenBank/DDBJ whole genome shotgun (WGS) entry which is preliminary data.</text>
</comment>
<organism evidence="1 2">
    <name type="scientific">Chryseobacterium edaphi</name>
    <dbReference type="NCBI Taxonomy" id="2976532"/>
    <lineage>
        <taxon>Bacteria</taxon>
        <taxon>Pseudomonadati</taxon>
        <taxon>Bacteroidota</taxon>
        <taxon>Flavobacteriia</taxon>
        <taxon>Flavobacteriales</taxon>
        <taxon>Weeksellaceae</taxon>
        <taxon>Chryseobacterium group</taxon>
        <taxon>Chryseobacterium</taxon>
    </lineage>
</organism>
<proteinExistence type="predicted"/>
<dbReference type="RefSeq" id="WP_263004845.1">
    <property type="nucleotide sequence ID" value="NZ_JAOTEM010000008.1"/>
</dbReference>
<gene>
    <name evidence="1" type="ORF">NZ698_19100</name>
</gene>
<reference evidence="2" key="1">
    <citation type="submission" date="2023-07" db="EMBL/GenBank/DDBJ databases">
        <title>Chryseobacterium sp. strain PBS4-4 Genome sequencing and assembly.</title>
        <authorList>
            <person name="Jung Y."/>
        </authorList>
    </citation>
    <scope>NUCLEOTIDE SEQUENCE [LARGE SCALE GENOMIC DNA]</scope>
    <source>
        <strain evidence="2">PBS4-4</strain>
    </source>
</reference>
<accession>A0ABT2WAQ2</accession>
<sequence>MDYYQKLWNILNEGDGEKWENLTKIRKQEVDISLYRYDNDNNEDINKIKERKNRMAPLEDYRMKIYGNGKLVLRETHTKELNGKNIDVKNESPLIRNGKTKGVSFYPVKLYLPIENNDFVIIRH</sequence>
<name>A0ABT2WAQ2_9FLAO</name>
<protein>
    <submittedName>
        <fullName evidence="1">Uncharacterized protein</fullName>
    </submittedName>
</protein>
<keyword evidence="2" id="KW-1185">Reference proteome</keyword>
<evidence type="ECO:0000313" key="2">
    <source>
        <dbReference type="Proteomes" id="UP001208649"/>
    </source>
</evidence>
<dbReference type="EMBL" id="JAOTEM010000008">
    <property type="protein sequence ID" value="MCU7619293.1"/>
    <property type="molecule type" value="Genomic_DNA"/>
</dbReference>